<dbReference type="Proteomes" id="UP001152747">
    <property type="component" value="Unassembled WGS sequence"/>
</dbReference>
<name>A0A9P1INK6_9PELO</name>
<reference evidence="1" key="1">
    <citation type="submission" date="2022-11" db="EMBL/GenBank/DDBJ databases">
        <authorList>
            <person name="Kikuchi T."/>
        </authorList>
    </citation>
    <scope>NUCLEOTIDE SEQUENCE</scope>
    <source>
        <strain evidence="1">PS1010</strain>
    </source>
</reference>
<protein>
    <submittedName>
        <fullName evidence="1">Uncharacterized protein</fullName>
    </submittedName>
</protein>
<proteinExistence type="predicted"/>
<evidence type="ECO:0000313" key="1">
    <source>
        <dbReference type="EMBL" id="CAI5446517.1"/>
    </source>
</evidence>
<gene>
    <name evidence="1" type="ORF">CAMP_LOCUS9154</name>
</gene>
<organism evidence="1 2">
    <name type="scientific">Caenorhabditis angaria</name>
    <dbReference type="NCBI Taxonomy" id="860376"/>
    <lineage>
        <taxon>Eukaryota</taxon>
        <taxon>Metazoa</taxon>
        <taxon>Ecdysozoa</taxon>
        <taxon>Nematoda</taxon>
        <taxon>Chromadorea</taxon>
        <taxon>Rhabditida</taxon>
        <taxon>Rhabditina</taxon>
        <taxon>Rhabditomorpha</taxon>
        <taxon>Rhabditoidea</taxon>
        <taxon>Rhabditidae</taxon>
        <taxon>Peloderinae</taxon>
        <taxon>Caenorhabditis</taxon>
    </lineage>
</organism>
<dbReference type="EMBL" id="CANHGI010000003">
    <property type="protein sequence ID" value="CAI5446517.1"/>
    <property type="molecule type" value="Genomic_DNA"/>
</dbReference>
<accession>A0A9P1INK6</accession>
<comment type="caution">
    <text evidence="1">The sequence shown here is derived from an EMBL/GenBank/DDBJ whole genome shotgun (WGS) entry which is preliminary data.</text>
</comment>
<evidence type="ECO:0000313" key="2">
    <source>
        <dbReference type="Proteomes" id="UP001152747"/>
    </source>
</evidence>
<dbReference type="AlphaFoldDB" id="A0A9P1INK6"/>
<sequence>MGPGFERILLGTGAISEEIPYGPLSMLFFPENFSSINQVAGKIARFKPTSWIFKSLCHFDFSSLHNAHQWIDRWKCLYLIKSTPFAFNKQLPQVEIPTTTGTYADEIYEEPTTNPSVPAGKHFDCSNLEYRNCVLKKLSLRRRTQLIFMYLPAPSSSSVATSTVQPISEVTTEYLSRTAYQYQQFEKIEQQFKVDEQELISMLRKINNSKWITFLERHFSNKSSHSNLPRR</sequence>
<keyword evidence="2" id="KW-1185">Reference proteome</keyword>